<comment type="similarity">
    <text evidence="8 9">Belongs to the TonB-dependent receptor family.</text>
</comment>
<evidence type="ECO:0000256" key="6">
    <source>
        <dbReference type="ARBA" id="ARBA00023136"/>
    </source>
</evidence>
<dbReference type="Pfam" id="PF00593">
    <property type="entry name" value="TonB_dep_Rec_b-barrel"/>
    <property type="match status" value="1"/>
</dbReference>
<keyword evidence="2 8" id="KW-0813">Transport</keyword>
<accession>A0A928V1A4</accession>
<proteinExistence type="inferred from homology"/>
<evidence type="ECO:0000256" key="7">
    <source>
        <dbReference type="ARBA" id="ARBA00023237"/>
    </source>
</evidence>
<evidence type="ECO:0000256" key="9">
    <source>
        <dbReference type="RuleBase" id="RU003357"/>
    </source>
</evidence>
<gene>
    <name evidence="13" type="ORF">C4F51_06830</name>
</gene>
<feature type="domain" description="TonB-dependent receptor-like beta-barrel" evidence="11">
    <location>
        <begin position="381"/>
        <end position="960"/>
    </location>
</feature>
<feature type="domain" description="TonB-dependent receptor plug" evidence="12">
    <location>
        <begin position="65"/>
        <end position="176"/>
    </location>
</feature>
<dbReference type="Proteomes" id="UP000652567">
    <property type="component" value="Unassembled WGS sequence"/>
</dbReference>
<evidence type="ECO:0000313" key="13">
    <source>
        <dbReference type="EMBL" id="MBE8716903.1"/>
    </source>
</evidence>
<dbReference type="InterPro" id="IPR036942">
    <property type="entry name" value="Beta-barrel_TonB_sf"/>
</dbReference>
<dbReference type="InterPro" id="IPR039426">
    <property type="entry name" value="TonB-dep_rcpt-like"/>
</dbReference>
<comment type="caution">
    <text evidence="13">The sequence shown here is derived from an EMBL/GenBank/DDBJ whole genome shotgun (WGS) entry which is preliminary data.</text>
</comment>
<evidence type="ECO:0000313" key="14">
    <source>
        <dbReference type="Proteomes" id="UP000652567"/>
    </source>
</evidence>
<dbReference type="PANTHER" id="PTHR40980">
    <property type="entry name" value="PLUG DOMAIN-CONTAINING PROTEIN"/>
    <property type="match status" value="1"/>
</dbReference>
<dbReference type="Pfam" id="PF07715">
    <property type="entry name" value="Plug"/>
    <property type="match status" value="1"/>
</dbReference>
<name>A0A928V1A4_9GAMM</name>
<evidence type="ECO:0000256" key="3">
    <source>
        <dbReference type="ARBA" id="ARBA00022452"/>
    </source>
</evidence>
<evidence type="ECO:0000259" key="11">
    <source>
        <dbReference type="Pfam" id="PF00593"/>
    </source>
</evidence>
<organism evidence="13 14">
    <name type="scientific">Cellvibrio polysaccharolyticus</name>
    <dbReference type="NCBI Taxonomy" id="2082724"/>
    <lineage>
        <taxon>Bacteria</taxon>
        <taxon>Pseudomonadati</taxon>
        <taxon>Pseudomonadota</taxon>
        <taxon>Gammaproteobacteria</taxon>
        <taxon>Cellvibrionales</taxon>
        <taxon>Cellvibrionaceae</taxon>
        <taxon>Cellvibrio</taxon>
    </lineage>
</organism>
<keyword evidence="10" id="KW-1133">Transmembrane helix</keyword>
<keyword evidence="4 8" id="KW-0812">Transmembrane</keyword>
<dbReference type="InterPro" id="IPR037066">
    <property type="entry name" value="Plug_dom_sf"/>
</dbReference>
<dbReference type="InterPro" id="IPR000531">
    <property type="entry name" value="Beta-barrel_TonB"/>
</dbReference>
<evidence type="ECO:0000256" key="2">
    <source>
        <dbReference type="ARBA" id="ARBA00022448"/>
    </source>
</evidence>
<keyword evidence="5 9" id="KW-0798">TonB box</keyword>
<dbReference type="AlphaFoldDB" id="A0A928V1A4"/>
<evidence type="ECO:0000256" key="8">
    <source>
        <dbReference type="PROSITE-ProRule" id="PRU01360"/>
    </source>
</evidence>
<dbReference type="Gene3D" id="2.40.170.20">
    <property type="entry name" value="TonB-dependent receptor, beta-barrel domain"/>
    <property type="match status" value="1"/>
</dbReference>
<dbReference type="InterPro" id="IPR012910">
    <property type="entry name" value="Plug_dom"/>
</dbReference>
<evidence type="ECO:0000256" key="10">
    <source>
        <dbReference type="SAM" id="Phobius"/>
    </source>
</evidence>
<keyword evidence="7 8" id="KW-0998">Cell outer membrane</keyword>
<evidence type="ECO:0000259" key="12">
    <source>
        <dbReference type="Pfam" id="PF07715"/>
    </source>
</evidence>
<dbReference type="RefSeq" id="WP_193908337.1">
    <property type="nucleotide sequence ID" value="NZ_PRDL01000001.1"/>
</dbReference>
<feature type="transmembrane region" description="Helical" evidence="10">
    <location>
        <begin position="20"/>
        <end position="39"/>
    </location>
</feature>
<dbReference type="NCBIfam" id="TIGR01782">
    <property type="entry name" value="TonB-Xanth-Caul"/>
    <property type="match status" value="1"/>
</dbReference>
<evidence type="ECO:0000256" key="5">
    <source>
        <dbReference type="ARBA" id="ARBA00023077"/>
    </source>
</evidence>
<reference evidence="13" key="1">
    <citation type="submission" date="2018-07" db="EMBL/GenBank/DDBJ databases">
        <title>Genome assembly of strain Ka43.</title>
        <authorList>
            <person name="Kukolya J."/>
            <person name="Nagy I."/>
            <person name="Horvath B."/>
            <person name="Toth A."/>
        </authorList>
    </citation>
    <scope>NUCLEOTIDE SEQUENCE</scope>
    <source>
        <strain evidence="13">KB43</strain>
    </source>
</reference>
<dbReference type="PROSITE" id="PS52016">
    <property type="entry name" value="TONB_DEPENDENT_REC_3"/>
    <property type="match status" value="1"/>
</dbReference>
<keyword evidence="3 8" id="KW-1134">Transmembrane beta strand</keyword>
<dbReference type="Gene3D" id="2.170.130.10">
    <property type="entry name" value="TonB-dependent receptor, plug domain"/>
    <property type="match status" value="1"/>
</dbReference>
<keyword evidence="14" id="KW-1185">Reference proteome</keyword>
<protein>
    <submittedName>
        <fullName evidence="13">TonB-dependent receptor</fullName>
    </submittedName>
</protein>
<keyword evidence="13" id="KW-0675">Receptor</keyword>
<dbReference type="PANTHER" id="PTHR40980:SF3">
    <property type="entry name" value="TONB-DEPENDENT RECEPTOR-LIKE BETA-BARREL DOMAIN-CONTAINING PROTEIN"/>
    <property type="match status" value="1"/>
</dbReference>
<keyword evidence="6 8" id="KW-0472">Membrane</keyword>
<comment type="subcellular location">
    <subcellularLocation>
        <location evidence="1 8">Cell outer membrane</location>
        <topology evidence="1 8">Multi-pass membrane protein</topology>
    </subcellularLocation>
</comment>
<dbReference type="SUPFAM" id="SSF56935">
    <property type="entry name" value="Porins"/>
    <property type="match status" value="1"/>
</dbReference>
<dbReference type="GO" id="GO:0009279">
    <property type="term" value="C:cell outer membrane"/>
    <property type="evidence" value="ECO:0007669"/>
    <property type="project" value="UniProtKB-SubCell"/>
</dbReference>
<dbReference type="InterPro" id="IPR010104">
    <property type="entry name" value="TonB_rcpt_bac"/>
</dbReference>
<sequence>MHAKNNYPFVKKKLAVGIRIASGIGLLMGAAGVALPTMAQQEAGVVEEVLVSGQRGSIQSAQMLKQNAEQIVDSIVSDDIGKLPDRSITEAIQRIPGVTIERFMSINDPEHFSAEGSGVAIRGMKHVRSELNGRDTFSASGGRSLSFEDVPAELMAGVDVYKNPSADMIEGGLGGTVNLRTKMPFDNDDRTIAFSASANYGDFAEEVKPSWSALYSNRWDTEAGEFGLLLDVASSKITTRTDGIFVRPFFARDDILPDGQRAWIPKGADWRTMMFDRERLGSYAAFQWRPNETTETWFTIFRSEYDMSWKEDAIFVQNSPWTTNPSADSVFDSNGVYQSGTFTNSAPPEWAPQVPGIPFGADVRVSNRESVTTDYSAGIKWQSGDNWEFNADIQYTDSTTDSLDNTVATGINLDSIDIDLRGSLPSITTDANHLADPTNYYWAFAMPHIEDAKAEQFAFKADAQYNVDDSFIKSVKFGARFTDREADNINTGYHWDAIFQPWMTTDSQSERDADGNIIVLKGLDVNNLGMPYMQDGSQMTLNQFKNFFRGDANLQGVVWAPNVSIARDYPNGLVNLYRDAAEYADSLGHPYSLYKGEYNLRNKHDPQWRNIQTEKTWSAYGLVRFGFDDLAKPIDGNIGVRVVQTDASSDGFLIYPDEAPFGNGQSEAISAGNKYTNVLPSLNLRMMLTDQVVTRLALSQAIARPDFSQMQAYKQLNATQDQVLNTWRLTSSSNSNPNLRPLKADQVDVSFEWYFNDSGGMANLNFFYKDISGIIRNQSVEEQYADLSGAQQTYLVTQPVNVGSAKIQGFEIGYSQFFDTLPEPFDGLGIQANYTYIDSTTKIPLSVDSSNPDQLIAPIDTDGRMYVGELPYEGLSKHAYNLVGMFEKGPLSIRLAWSWRDEYLMSIGPNGFNGTDGGVGVSQDMAWRLPVYSDDTGQLDGSIFYRFSDSLSLGLEMNNLTNSETRTIMKQNKDGAGDHYASYFTNDTRYALTLRASF</sequence>
<evidence type="ECO:0000256" key="1">
    <source>
        <dbReference type="ARBA" id="ARBA00004571"/>
    </source>
</evidence>
<evidence type="ECO:0000256" key="4">
    <source>
        <dbReference type="ARBA" id="ARBA00022692"/>
    </source>
</evidence>
<dbReference type="EMBL" id="PRDL01000001">
    <property type="protein sequence ID" value="MBE8716903.1"/>
    <property type="molecule type" value="Genomic_DNA"/>
</dbReference>